<reference evidence="2" key="2">
    <citation type="submission" date="2015-07" db="EMBL/GenBank/DDBJ databases">
        <title>Plasmids, circular viruses and viroids from rat gut.</title>
        <authorList>
            <person name="Jorgensen T.J."/>
            <person name="Hansen M.A."/>
            <person name="Xu Z."/>
            <person name="Tabak M.A."/>
            <person name="Sorensen S.J."/>
            <person name="Hansen L.H."/>
        </authorList>
    </citation>
    <scope>NUCLEOTIDE SEQUENCE</scope>
    <source>
        <strain evidence="2">RGFK1139</strain>
    </source>
</reference>
<sequence>MNDRRSRPVPELVERDLDGVPVLVLGVVLSMLDQLEAYRPLQPEELSTQRVVDQVRDGRNQLLEERFGSGTRLMPREHVPGPPSQRKYADSQLVKLCERVRDIAAGLRNGAETAHGGPDEGVKAWCDALESAVTDAESPF</sequence>
<accession>A0A0H5Q576</accession>
<evidence type="ECO:0000313" key="2">
    <source>
        <dbReference type="EMBL" id="CRY96554.1"/>
    </source>
</evidence>
<dbReference type="AlphaFoldDB" id="A0A0H5Q576"/>
<name>A0A0H5Q576_9ZZZZ</name>
<dbReference type="EMBL" id="LN853719">
    <property type="protein sequence ID" value="CRY96554.1"/>
    <property type="molecule type" value="Genomic_DNA"/>
</dbReference>
<organism evidence="2">
    <name type="scientific">uncultured prokaryote</name>
    <dbReference type="NCBI Taxonomy" id="198431"/>
    <lineage>
        <taxon>unclassified sequences</taxon>
        <taxon>environmental samples</taxon>
    </lineage>
</organism>
<protein>
    <submittedName>
        <fullName evidence="2">Uncharacterized protein</fullName>
    </submittedName>
</protein>
<proteinExistence type="predicted"/>
<reference evidence="2" key="1">
    <citation type="submission" date="2015-06" db="EMBL/GenBank/DDBJ databases">
        <authorList>
            <person name="Joergensen T."/>
        </authorList>
    </citation>
    <scope>NUCLEOTIDE SEQUENCE</scope>
    <source>
        <strain evidence="2">RGFK1139</strain>
    </source>
</reference>
<evidence type="ECO:0000256" key="1">
    <source>
        <dbReference type="SAM" id="MobiDB-lite"/>
    </source>
</evidence>
<feature type="region of interest" description="Disordered" evidence="1">
    <location>
        <begin position="66"/>
        <end position="88"/>
    </location>
</feature>